<feature type="transmembrane region" description="Helical" evidence="5">
    <location>
        <begin position="293"/>
        <end position="311"/>
    </location>
</feature>
<name>A0A7R9BM09_9CRUS</name>
<dbReference type="PROSITE" id="PS00216">
    <property type="entry name" value="SUGAR_TRANSPORT_1"/>
    <property type="match status" value="1"/>
</dbReference>
<keyword evidence="8" id="KW-1185">Reference proteome</keyword>
<proteinExistence type="predicted"/>
<keyword evidence="4 5" id="KW-0472">Membrane</keyword>
<evidence type="ECO:0000256" key="2">
    <source>
        <dbReference type="ARBA" id="ARBA00022692"/>
    </source>
</evidence>
<keyword evidence="2 5" id="KW-0812">Transmembrane</keyword>
<keyword evidence="3 5" id="KW-1133">Transmembrane helix</keyword>
<dbReference type="InterPro" id="IPR005828">
    <property type="entry name" value="MFS_sugar_transport-like"/>
</dbReference>
<dbReference type="InterPro" id="IPR005829">
    <property type="entry name" value="Sugar_transporter_CS"/>
</dbReference>
<dbReference type="EMBL" id="CAJPEX010001025">
    <property type="protein sequence ID" value="CAG0917982.1"/>
    <property type="molecule type" value="Genomic_DNA"/>
</dbReference>
<evidence type="ECO:0000256" key="4">
    <source>
        <dbReference type="ARBA" id="ARBA00023136"/>
    </source>
</evidence>
<feature type="domain" description="Major facilitator superfamily (MFS) profile" evidence="6">
    <location>
        <begin position="117"/>
        <end position="550"/>
    </location>
</feature>
<dbReference type="GO" id="GO:0016020">
    <property type="term" value="C:membrane"/>
    <property type="evidence" value="ECO:0007669"/>
    <property type="project" value="UniProtKB-SubCell"/>
</dbReference>
<feature type="transmembrane region" description="Helical" evidence="5">
    <location>
        <begin position="38"/>
        <end position="62"/>
    </location>
</feature>
<feature type="transmembrane region" description="Helical" evidence="5">
    <location>
        <begin position="462"/>
        <end position="485"/>
    </location>
</feature>
<evidence type="ECO:0000313" key="7">
    <source>
        <dbReference type="EMBL" id="CAD7277830.1"/>
    </source>
</evidence>
<accession>A0A7R9BM09</accession>
<dbReference type="Gene3D" id="1.20.1250.20">
    <property type="entry name" value="MFS general substrate transporter like domains"/>
    <property type="match status" value="1"/>
</dbReference>
<feature type="transmembrane region" description="Helical" evidence="5">
    <location>
        <begin position="377"/>
        <end position="397"/>
    </location>
</feature>
<dbReference type="PROSITE" id="PS50850">
    <property type="entry name" value="MFS"/>
    <property type="match status" value="1"/>
</dbReference>
<dbReference type="OrthoDB" id="6894481at2759"/>
<dbReference type="CDD" id="cd17317">
    <property type="entry name" value="MFS_SLC22"/>
    <property type="match status" value="1"/>
</dbReference>
<dbReference type="Pfam" id="PF00083">
    <property type="entry name" value="Sugar_tr"/>
    <property type="match status" value="1"/>
</dbReference>
<feature type="transmembrane region" description="Helical" evidence="5">
    <location>
        <begin position="437"/>
        <end position="456"/>
    </location>
</feature>
<dbReference type="EMBL" id="OA883062">
    <property type="protein sequence ID" value="CAD7277830.1"/>
    <property type="molecule type" value="Genomic_DNA"/>
</dbReference>
<dbReference type="InterPro" id="IPR036259">
    <property type="entry name" value="MFS_trans_sf"/>
</dbReference>
<protein>
    <recommendedName>
        <fullName evidence="6">Major facilitator superfamily (MFS) profile domain-containing protein</fullName>
    </recommendedName>
</protein>
<dbReference type="PANTHER" id="PTHR24064">
    <property type="entry name" value="SOLUTE CARRIER FAMILY 22 MEMBER"/>
    <property type="match status" value="1"/>
</dbReference>
<sequence>MEPKLESEEENAEKKVHVFHLDSILEEVGQFGKYQLRLLLLVGLVSAYAYNITLSFSFVGFVQDERCFVPKCDSKDASDFKASHINFTIPFEDGEPVGCKRYETSQNDEENRLLWQLKEFQGADGVCVGVDDSSCVPECFSRDKKIKCDHGFVFDTSVRKDSIVSKYELVCDDHFWHTITGSVYMAGMLVGSIFGGLLGDKYGRKPTMLMTLFFAVIPGCASAFVNSFAFFLVCRFLTGIGEKGIFMSSYVLLMELIGPNRRTLIGQVVQIFFAAGGIFVSGVAYFIRGWLPLQLVLHGVGAVFLVYYWILPESPRFLMSKGRVKEAYAIVRRLAEVNGKEIPPHMLPDPDSYEHSAVVDEQKHESLVKLFYDKGTAIQFLIICYCWFVNVLVYYGLTFSSTDMTSNAYLGLTLSSLVEVPADLFAVVVLEKIGRRVPFAAFMLIGGMACIGAGFIPEDLSAVAMVLSLTGKLCITASFNVAYLYTAELYPTAIRNASIGAASMCARVGGIISPFIADLSSISSAIPLLVMGSSALLGGVLALNLPETLGIELPETLEESKKLTDNSNHLFVCLKKKDNEYKA</sequence>
<evidence type="ECO:0000256" key="3">
    <source>
        <dbReference type="ARBA" id="ARBA00022989"/>
    </source>
</evidence>
<feature type="transmembrane region" description="Helical" evidence="5">
    <location>
        <begin position="175"/>
        <end position="198"/>
    </location>
</feature>
<evidence type="ECO:0000259" key="6">
    <source>
        <dbReference type="PROSITE" id="PS50850"/>
    </source>
</evidence>
<feature type="transmembrane region" description="Helical" evidence="5">
    <location>
        <begin position="409"/>
        <end position="430"/>
    </location>
</feature>
<dbReference type="AlphaFoldDB" id="A0A7R9BM09"/>
<evidence type="ECO:0000313" key="8">
    <source>
        <dbReference type="Proteomes" id="UP000678499"/>
    </source>
</evidence>
<dbReference type="Proteomes" id="UP000678499">
    <property type="component" value="Unassembled WGS sequence"/>
</dbReference>
<reference evidence="7" key="1">
    <citation type="submission" date="2020-11" db="EMBL/GenBank/DDBJ databases">
        <authorList>
            <person name="Tran Van P."/>
        </authorList>
    </citation>
    <scope>NUCLEOTIDE SEQUENCE</scope>
</reference>
<feature type="transmembrane region" description="Helical" evidence="5">
    <location>
        <begin position="210"/>
        <end position="233"/>
    </location>
</feature>
<dbReference type="InterPro" id="IPR020846">
    <property type="entry name" value="MFS_dom"/>
</dbReference>
<feature type="transmembrane region" description="Helical" evidence="5">
    <location>
        <begin position="264"/>
        <end position="287"/>
    </location>
</feature>
<gene>
    <name evidence="7" type="ORF">NMOB1V02_LOCUS5553</name>
</gene>
<dbReference type="GO" id="GO:0022857">
    <property type="term" value="F:transmembrane transporter activity"/>
    <property type="evidence" value="ECO:0007669"/>
    <property type="project" value="InterPro"/>
</dbReference>
<dbReference type="SUPFAM" id="SSF103473">
    <property type="entry name" value="MFS general substrate transporter"/>
    <property type="match status" value="1"/>
</dbReference>
<comment type="subcellular location">
    <subcellularLocation>
        <location evidence="1">Membrane</location>
        <topology evidence="1">Multi-pass membrane protein</topology>
    </subcellularLocation>
</comment>
<organism evidence="7">
    <name type="scientific">Notodromas monacha</name>
    <dbReference type="NCBI Taxonomy" id="399045"/>
    <lineage>
        <taxon>Eukaryota</taxon>
        <taxon>Metazoa</taxon>
        <taxon>Ecdysozoa</taxon>
        <taxon>Arthropoda</taxon>
        <taxon>Crustacea</taxon>
        <taxon>Oligostraca</taxon>
        <taxon>Ostracoda</taxon>
        <taxon>Podocopa</taxon>
        <taxon>Podocopida</taxon>
        <taxon>Cypridocopina</taxon>
        <taxon>Cypridoidea</taxon>
        <taxon>Cyprididae</taxon>
        <taxon>Notodromas</taxon>
    </lineage>
</organism>
<evidence type="ECO:0000256" key="1">
    <source>
        <dbReference type="ARBA" id="ARBA00004141"/>
    </source>
</evidence>
<evidence type="ECO:0000256" key="5">
    <source>
        <dbReference type="SAM" id="Phobius"/>
    </source>
</evidence>